<dbReference type="InterPro" id="IPR000719">
    <property type="entry name" value="Prot_kinase_dom"/>
</dbReference>
<dbReference type="PaxDb" id="4565-Traes_1AS_5BC49FEB8.2"/>
<keyword evidence="7" id="KW-1015">Disulfide bond</keyword>
<dbReference type="InterPro" id="IPR000742">
    <property type="entry name" value="EGF"/>
</dbReference>
<keyword evidence="8" id="KW-0325">Glycoprotein</keyword>
<evidence type="ECO:0000313" key="13">
    <source>
        <dbReference type="EnsemblPlants" id="TraesCS1A02G011900.1"/>
    </source>
</evidence>
<keyword evidence="10" id="KW-0472">Membrane</keyword>
<reference evidence="13" key="1">
    <citation type="submission" date="2018-08" db="EMBL/GenBank/DDBJ databases">
        <authorList>
            <person name="Rossello M."/>
        </authorList>
    </citation>
    <scope>NUCLEOTIDE SEQUENCE [LARGE SCALE GENOMIC DNA]</scope>
    <source>
        <strain evidence="13">cv. Chinese Spring</strain>
    </source>
</reference>
<dbReference type="SUPFAM" id="SSF56112">
    <property type="entry name" value="Protein kinase-like (PK-like)"/>
    <property type="match status" value="1"/>
</dbReference>
<keyword evidence="10" id="KW-0812">Transmembrane</keyword>
<dbReference type="GO" id="GO:0030247">
    <property type="term" value="F:polysaccharide binding"/>
    <property type="evidence" value="ECO:0007669"/>
    <property type="project" value="InterPro"/>
</dbReference>
<dbReference type="InterPro" id="IPR017441">
    <property type="entry name" value="Protein_kinase_ATP_BS"/>
</dbReference>
<dbReference type="GO" id="GO:0004674">
    <property type="term" value="F:protein serine/threonine kinase activity"/>
    <property type="evidence" value="ECO:0007669"/>
    <property type="project" value="UniProtKB-KW"/>
</dbReference>
<dbReference type="InterPro" id="IPR045274">
    <property type="entry name" value="WAK-like"/>
</dbReference>
<dbReference type="Pfam" id="PF07714">
    <property type="entry name" value="PK_Tyr_Ser-Thr"/>
    <property type="match status" value="1"/>
</dbReference>
<name>A0A3B5XT48_WHEAT</name>
<dbReference type="Gramene" id="TraesLAC1A03G00002540.1">
    <property type="protein sequence ID" value="TraesLAC1A03G00002540.1"/>
    <property type="gene ID" value="TraesLAC1A03G00002540"/>
</dbReference>
<evidence type="ECO:0000256" key="1">
    <source>
        <dbReference type="ARBA" id="ARBA00004479"/>
    </source>
</evidence>
<evidence type="ECO:0000313" key="14">
    <source>
        <dbReference type="Proteomes" id="UP000019116"/>
    </source>
</evidence>
<dbReference type="Gramene" id="TraesJAG1A03G00004930.1">
    <property type="protein sequence ID" value="TraesJAG1A03G00004930.1"/>
    <property type="gene ID" value="TraesJAG1A03G00004930"/>
</dbReference>
<keyword evidence="10" id="KW-1133">Transmembrane helix</keyword>
<dbReference type="AlphaFoldDB" id="A0A3B5XT48"/>
<dbReference type="InterPro" id="IPR011009">
    <property type="entry name" value="Kinase-like_dom_sf"/>
</dbReference>
<feature type="chain" id="PRO_5017359984" description="Protein kinase domain-containing protein" evidence="11">
    <location>
        <begin position="26"/>
        <end position="746"/>
    </location>
</feature>
<dbReference type="OrthoDB" id="60033at2759"/>
<dbReference type="Gene3D" id="3.30.200.20">
    <property type="entry name" value="Phosphorylase Kinase, domain 1"/>
    <property type="match status" value="1"/>
</dbReference>
<dbReference type="Gene3D" id="1.10.510.10">
    <property type="entry name" value="Transferase(Phosphotransferase) domain 1"/>
    <property type="match status" value="1"/>
</dbReference>
<dbReference type="Gramene" id="TraesCLE_scaffold_022859_01G000300.1">
    <property type="protein sequence ID" value="TraesCLE_scaffold_022859_01G000300.1"/>
    <property type="gene ID" value="TraesCLE_scaffold_022859_01G000300"/>
</dbReference>
<dbReference type="STRING" id="4565.A0A3B5XT48"/>
<evidence type="ECO:0000256" key="8">
    <source>
        <dbReference type="ARBA" id="ARBA00023180"/>
    </source>
</evidence>
<dbReference type="Gramene" id="TraesLDM1A03G00004690.1">
    <property type="protein sequence ID" value="TraesLDM1A03G00004690.1"/>
    <property type="gene ID" value="TraesLDM1A03G00004690"/>
</dbReference>
<evidence type="ECO:0000256" key="10">
    <source>
        <dbReference type="SAM" id="Phobius"/>
    </source>
</evidence>
<feature type="signal peptide" evidence="11">
    <location>
        <begin position="1"/>
        <end position="25"/>
    </location>
</feature>
<evidence type="ECO:0000256" key="3">
    <source>
        <dbReference type="ARBA" id="ARBA00022679"/>
    </source>
</evidence>
<dbReference type="Gene3D" id="2.10.25.10">
    <property type="entry name" value="Laminin"/>
    <property type="match status" value="1"/>
</dbReference>
<dbReference type="GeneID" id="123185098"/>
<evidence type="ECO:0000256" key="5">
    <source>
        <dbReference type="ARBA" id="ARBA00022741"/>
    </source>
</evidence>
<dbReference type="PROSITE" id="PS00107">
    <property type="entry name" value="PROTEIN_KINASE_ATP"/>
    <property type="match status" value="1"/>
</dbReference>
<dbReference type="InterPro" id="IPR018097">
    <property type="entry name" value="EGF_Ca-bd_CS"/>
</dbReference>
<dbReference type="Pfam" id="PF13947">
    <property type="entry name" value="GUB_WAK_bind"/>
    <property type="match status" value="1"/>
</dbReference>
<dbReference type="PROSITE" id="PS50011">
    <property type="entry name" value="PROTEIN_KINASE_DOM"/>
    <property type="match status" value="1"/>
</dbReference>
<dbReference type="Gramene" id="TraesRN1A0100026200.1">
    <property type="protein sequence ID" value="TraesRN1A0100026200.1"/>
    <property type="gene ID" value="TraesRN1A0100026200"/>
</dbReference>
<dbReference type="Gramene" id="TraesPARA_EIv1.0_0099470.1">
    <property type="protein sequence ID" value="TraesPARA_EIv1.0_0099470.1.CDS"/>
    <property type="gene ID" value="TraesPARA_EIv1.0_0099470"/>
</dbReference>
<keyword evidence="6 9" id="KW-0067">ATP-binding</keyword>
<dbReference type="RefSeq" id="XP_044453036.1">
    <property type="nucleotide sequence ID" value="XM_044597101.1"/>
</dbReference>
<sequence>MTSTPSQSRLSPLLTLRLLLLLAAAATQRLILQGGAGAEEQEQQRRPITLEGCQAMCGNISIPFPFGIKPGCFVKGFQVTCNDSFDPPRVFLFYNRTAVTYCYNEMGEGAYSASMLEPTLKRRWEAPVELMDISIAKSEARAYGLVRSDCSTNALDHLLKLQVTWLREPFYLSEKRNVLISVGFGVEARMGSGLLGSTSYDTTCYSTVGPTCEVAFSKGSILTSFGVTFEPENNTFWENSPCSYGMVVESSWYNFSEEDRRGYEVLSNKYSRGVPVVLDFAFRDGSCPYADCSVRPGYRCVNGNSSCVNATSAEGYFCKCWEHYDGNPYIPNGCQDINECELREQNTDLRDLYPCDGICKNRLGGYDCRCKPGMKGDAIKGTCTEKFPLAAKVVVGLAAMIVVSVLMVMVHQLLKFKRFYEQNGGPVLKGVKNIRIYTRKQMKQMTNNYKRVVGEGHFGKVYLGTLKDKQKVAIKKSIEVDKHMKKEFTDEVIIQSAMRHKNIVMLLGCCLEVDVPMLVYEFVARGSLYDVLFKCRDKILVGTRLRIAVGSAEGLTYMHSAGESTIRHGDAKSANILLDEKFSPKVSDFGTSKLLARGKAEMTEHVIGDMSYIDPVYMEQGIVTQKSDVYGFGVVLIELITRRPATYDAERSYVANFVEACLAKRARNFIDNDVTSEADINLLEMVSRVAVDCLKPNPEERQDMKHVEHRLLEIVAQSEDHSQERDYKGDFSPAPDDVALLKGLGE</sequence>
<keyword evidence="3" id="KW-0808">Transferase</keyword>
<dbReference type="SMART" id="SM00181">
    <property type="entry name" value="EGF"/>
    <property type="match status" value="2"/>
</dbReference>
<dbReference type="Gramene" id="TraesMAC1A03G00003380.1">
    <property type="protein sequence ID" value="TraesMAC1A03G00003380.1"/>
    <property type="gene ID" value="TraesMAC1A03G00003380"/>
</dbReference>
<keyword evidence="2" id="KW-0723">Serine/threonine-protein kinase</keyword>
<organism evidence="13">
    <name type="scientific">Triticum aestivum</name>
    <name type="common">Wheat</name>
    <dbReference type="NCBI Taxonomy" id="4565"/>
    <lineage>
        <taxon>Eukaryota</taxon>
        <taxon>Viridiplantae</taxon>
        <taxon>Streptophyta</taxon>
        <taxon>Embryophyta</taxon>
        <taxon>Tracheophyta</taxon>
        <taxon>Spermatophyta</taxon>
        <taxon>Magnoliopsida</taxon>
        <taxon>Liliopsida</taxon>
        <taxon>Poales</taxon>
        <taxon>Poaceae</taxon>
        <taxon>BOP clade</taxon>
        <taxon>Pooideae</taxon>
        <taxon>Triticodae</taxon>
        <taxon>Triticeae</taxon>
        <taxon>Triticinae</taxon>
        <taxon>Triticum</taxon>
    </lineage>
</organism>
<dbReference type="KEGG" id="taes:123185098"/>
<dbReference type="Gramene" id="TraesWEE_scaffold_072884_01G000300.1">
    <property type="protein sequence ID" value="TraesWEE_scaffold_072884_01G000300.1"/>
    <property type="gene ID" value="TraesWEE_scaffold_072884_01G000300"/>
</dbReference>
<dbReference type="SMR" id="A0A3B5XT48"/>
<dbReference type="PANTHER" id="PTHR27005:SF241">
    <property type="entry name" value="OS10G0174548 PROTEIN"/>
    <property type="match status" value="1"/>
</dbReference>
<keyword evidence="2" id="KW-0418">Kinase</keyword>
<comment type="subcellular location">
    <subcellularLocation>
        <location evidence="1">Membrane</location>
        <topology evidence="1">Single-pass type I membrane protein</topology>
    </subcellularLocation>
</comment>
<dbReference type="CDD" id="cd00054">
    <property type="entry name" value="EGF_CA"/>
    <property type="match status" value="1"/>
</dbReference>
<evidence type="ECO:0000256" key="11">
    <source>
        <dbReference type="SAM" id="SignalP"/>
    </source>
</evidence>
<keyword evidence="14" id="KW-1185">Reference proteome</keyword>
<evidence type="ECO:0000256" key="4">
    <source>
        <dbReference type="ARBA" id="ARBA00022729"/>
    </source>
</evidence>
<dbReference type="FunFam" id="3.30.200.20:FF:000337">
    <property type="entry name" value="Wall-associated receptor kinase 3"/>
    <property type="match status" value="1"/>
</dbReference>
<evidence type="ECO:0000256" key="6">
    <source>
        <dbReference type="ARBA" id="ARBA00022840"/>
    </source>
</evidence>
<evidence type="ECO:0000259" key="12">
    <source>
        <dbReference type="PROSITE" id="PS50011"/>
    </source>
</evidence>
<keyword evidence="4 11" id="KW-0732">Signal</keyword>
<dbReference type="Gramene" id="TraesCS1A03G0029800.1">
    <property type="protein sequence ID" value="TraesCS1A03G0029800.1.CDS"/>
    <property type="gene ID" value="TraesCS1A03G0029800"/>
</dbReference>
<gene>
    <name evidence="13" type="primary">LOC123185098</name>
</gene>
<dbReference type="GO" id="GO:0005524">
    <property type="term" value="F:ATP binding"/>
    <property type="evidence" value="ECO:0007669"/>
    <property type="project" value="UniProtKB-UniRule"/>
</dbReference>
<dbReference type="PANTHER" id="PTHR27005">
    <property type="entry name" value="WALL-ASSOCIATED RECEPTOR KINASE-LIKE 21"/>
    <property type="match status" value="1"/>
</dbReference>
<evidence type="ECO:0000256" key="7">
    <source>
        <dbReference type="ARBA" id="ARBA00023157"/>
    </source>
</evidence>
<accession>A0A3B5XT48</accession>
<dbReference type="SMART" id="SM00179">
    <property type="entry name" value="EGF_CA"/>
    <property type="match status" value="1"/>
</dbReference>
<dbReference type="Gramene" id="TraesSTA1A03G00004530.1">
    <property type="protein sequence ID" value="TraesSTA1A03G00004530.1"/>
    <property type="gene ID" value="TraesSTA1A03G00004530"/>
</dbReference>
<dbReference type="GO" id="GO:0007166">
    <property type="term" value="P:cell surface receptor signaling pathway"/>
    <property type="evidence" value="ECO:0000318"/>
    <property type="project" value="GO_Central"/>
</dbReference>
<dbReference type="Gramene" id="TraesCAD_scaffold_056158_01G000300.1">
    <property type="protein sequence ID" value="TraesCAD_scaffold_056158_01G000300.1"/>
    <property type="gene ID" value="TraesCAD_scaffold_056158_01G000300"/>
</dbReference>
<dbReference type="PROSITE" id="PS01187">
    <property type="entry name" value="EGF_CA"/>
    <property type="match status" value="1"/>
</dbReference>
<keyword evidence="5 9" id="KW-0547">Nucleotide-binding</keyword>
<reference evidence="13" key="2">
    <citation type="submission" date="2018-10" db="UniProtKB">
        <authorList>
            <consortium name="EnsemblPlants"/>
        </authorList>
    </citation>
    <scope>IDENTIFICATION</scope>
</reference>
<dbReference type="Gramene" id="TraesCS1A02G011900.1">
    <property type="protein sequence ID" value="TraesCS1A02G011900.1"/>
    <property type="gene ID" value="TraesCS1A02G011900"/>
</dbReference>
<dbReference type="EnsemblPlants" id="TraesCS1A02G011900.1">
    <property type="protein sequence ID" value="TraesCS1A02G011900.1"/>
    <property type="gene ID" value="TraesCS1A02G011900"/>
</dbReference>
<proteinExistence type="predicted"/>
<evidence type="ECO:0000256" key="9">
    <source>
        <dbReference type="PROSITE-ProRule" id="PRU10141"/>
    </source>
</evidence>
<dbReference type="InterPro" id="IPR025287">
    <property type="entry name" value="WAK_GUB"/>
</dbReference>
<dbReference type="GO" id="GO:0005886">
    <property type="term" value="C:plasma membrane"/>
    <property type="evidence" value="ECO:0000318"/>
    <property type="project" value="GO_Central"/>
</dbReference>
<dbReference type="OMA" id="QNNTIWE"/>
<feature type="binding site" evidence="9">
    <location>
        <position position="476"/>
    </location>
    <ligand>
        <name>ATP</name>
        <dbReference type="ChEBI" id="CHEBI:30616"/>
    </ligand>
</feature>
<dbReference type="GO" id="GO:0005509">
    <property type="term" value="F:calcium ion binding"/>
    <property type="evidence" value="ECO:0007669"/>
    <property type="project" value="InterPro"/>
</dbReference>
<feature type="domain" description="Protein kinase" evidence="12">
    <location>
        <begin position="447"/>
        <end position="712"/>
    </location>
</feature>
<protein>
    <recommendedName>
        <fullName evidence="12">Protein kinase domain-containing protein</fullName>
    </recommendedName>
</protein>
<dbReference type="Proteomes" id="UP000019116">
    <property type="component" value="Chromosome 1A"/>
</dbReference>
<dbReference type="InterPro" id="IPR001881">
    <property type="entry name" value="EGF-like_Ca-bd_dom"/>
</dbReference>
<dbReference type="InterPro" id="IPR001245">
    <property type="entry name" value="Ser-Thr/Tyr_kinase_cat_dom"/>
</dbReference>
<evidence type="ECO:0000256" key="2">
    <source>
        <dbReference type="ARBA" id="ARBA00022527"/>
    </source>
</evidence>
<feature type="transmembrane region" description="Helical" evidence="10">
    <location>
        <begin position="389"/>
        <end position="410"/>
    </location>
</feature>
<dbReference type="Gramene" id="TraesROB_scaffold_074847_01G000100.1">
    <property type="protein sequence ID" value="TraesROB_scaffold_074847_01G000100.1"/>
    <property type="gene ID" value="TraesROB_scaffold_074847_01G000100"/>
</dbReference>